<feature type="signal peptide" evidence="1">
    <location>
        <begin position="1"/>
        <end position="18"/>
    </location>
</feature>
<dbReference type="AlphaFoldDB" id="A0A1Y2LT14"/>
<gene>
    <name evidence="2" type="ORF">B5807_09850</name>
</gene>
<dbReference type="Proteomes" id="UP000193240">
    <property type="component" value="Unassembled WGS sequence"/>
</dbReference>
<feature type="chain" id="PRO_5012417986" evidence="1">
    <location>
        <begin position="19"/>
        <end position="120"/>
    </location>
</feature>
<reference evidence="2 3" key="1">
    <citation type="journal article" date="2017" name="Genome Announc.">
        <title>Genome sequence of the saprophytic ascomycete Epicoccum nigrum ICMP 19927 strain isolated from New Zealand.</title>
        <authorList>
            <person name="Fokin M."/>
            <person name="Fleetwood D."/>
            <person name="Weir B.S."/>
            <person name="Villas-Boas S.G."/>
        </authorList>
    </citation>
    <scope>NUCLEOTIDE SEQUENCE [LARGE SCALE GENOMIC DNA]</scope>
    <source>
        <strain evidence="2 3">ICMP 19927</strain>
    </source>
</reference>
<dbReference type="InParanoid" id="A0A1Y2LT14"/>
<evidence type="ECO:0000256" key="1">
    <source>
        <dbReference type="SAM" id="SignalP"/>
    </source>
</evidence>
<keyword evidence="1" id="KW-0732">Signal</keyword>
<protein>
    <submittedName>
        <fullName evidence="2">Uncharacterized protein</fullName>
    </submittedName>
</protein>
<evidence type="ECO:0000313" key="3">
    <source>
        <dbReference type="Proteomes" id="UP000193240"/>
    </source>
</evidence>
<name>A0A1Y2LT14_EPING</name>
<evidence type="ECO:0000313" key="2">
    <source>
        <dbReference type="EMBL" id="OSS47034.1"/>
    </source>
</evidence>
<proteinExistence type="predicted"/>
<organism evidence="2 3">
    <name type="scientific">Epicoccum nigrum</name>
    <name type="common">Soil fungus</name>
    <name type="synonym">Epicoccum purpurascens</name>
    <dbReference type="NCBI Taxonomy" id="105696"/>
    <lineage>
        <taxon>Eukaryota</taxon>
        <taxon>Fungi</taxon>
        <taxon>Dikarya</taxon>
        <taxon>Ascomycota</taxon>
        <taxon>Pezizomycotina</taxon>
        <taxon>Dothideomycetes</taxon>
        <taxon>Pleosporomycetidae</taxon>
        <taxon>Pleosporales</taxon>
        <taxon>Pleosporineae</taxon>
        <taxon>Didymellaceae</taxon>
        <taxon>Epicoccum</taxon>
    </lineage>
</organism>
<accession>A0A1Y2LT14</accession>
<dbReference type="EMBL" id="KZ107849">
    <property type="protein sequence ID" value="OSS47034.1"/>
    <property type="molecule type" value="Genomic_DNA"/>
</dbReference>
<keyword evidence="3" id="KW-1185">Reference proteome</keyword>
<sequence>MLIIRITAVVHVVFAVAAIPHLSRTYSSKAITSKQGSEYNAEASSNTTLTALASKYLCPDLELPDETTYRIGYEDFCNRYTPDDDQFRMGPDEPPLAATYMLKMYSGNTVPWIYKLDTSA</sequence>